<feature type="transmembrane region" description="Helical" evidence="1">
    <location>
        <begin position="6"/>
        <end position="23"/>
    </location>
</feature>
<sequence length="278" mass="33039">MKKRNFLILFFLIICLTFGLYYYNINSKEVRGVEIINLDKNNKKLLFYGSNHSNDIDSPMFKDIEKNFNRIKPQVVLVEGDFNAIKYADMYEAIEKGESAYVSYLAQQKDIPLQSVEPSMRRQYDILLEKYSKEDVLLMYVLRQLYQFQRESSVQNMDFEQKLERYLDVMANQGFPFSSEEILLKKVLALLKEHLNADIDSSNWMDINYYDLIYRSGTKLNRIYSEVLNIRNQHLLSVIEDSLNKYDRVFVIMGADHVKTQRKNIENIFLIQQDKTKY</sequence>
<keyword evidence="1" id="KW-0812">Transmembrane</keyword>
<protein>
    <recommendedName>
        <fullName evidence="4">TraB family protein</fullName>
    </recommendedName>
</protein>
<evidence type="ECO:0000256" key="1">
    <source>
        <dbReference type="SAM" id="Phobius"/>
    </source>
</evidence>
<evidence type="ECO:0000313" key="2">
    <source>
        <dbReference type="EMBL" id="KPU46078.1"/>
    </source>
</evidence>
<dbReference type="EMBL" id="LKET01000014">
    <property type="protein sequence ID" value="KPU46078.1"/>
    <property type="molecule type" value="Genomic_DNA"/>
</dbReference>
<keyword evidence="3" id="KW-1185">Reference proteome</keyword>
<keyword evidence="1" id="KW-0472">Membrane</keyword>
<dbReference type="RefSeq" id="WP_054873344.1">
    <property type="nucleotide sequence ID" value="NZ_LKET01000014.1"/>
</dbReference>
<dbReference type="Proteomes" id="UP000050326">
    <property type="component" value="Unassembled WGS sequence"/>
</dbReference>
<proteinExistence type="predicted"/>
<reference evidence="2 3" key="1">
    <citation type="submission" date="2015-09" db="EMBL/GenBank/DDBJ databases">
        <title>Genome sequence of Oxobacter pfennigii DSM 3222.</title>
        <authorList>
            <person name="Poehlein A."/>
            <person name="Bengelsdorf F.R."/>
            <person name="Schiel-Bengelsdorf B."/>
            <person name="Duerre P."/>
            <person name="Daniel R."/>
        </authorList>
    </citation>
    <scope>NUCLEOTIDE SEQUENCE [LARGE SCALE GENOMIC DNA]</scope>
    <source>
        <strain evidence="2 3">DSM 3222</strain>
    </source>
</reference>
<dbReference type="OrthoDB" id="644156at2"/>
<organism evidence="2 3">
    <name type="scientific">Oxobacter pfennigii</name>
    <dbReference type="NCBI Taxonomy" id="36849"/>
    <lineage>
        <taxon>Bacteria</taxon>
        <taxon>Bacillati</taxon>
        <taxon>Bacillota</taxon>
        <taxon>Clostridia</taxon>
        <taxon>Eubacteriales</taxon>
        <taxon>Clostridiaceae</taxon>
        <taxon>Oxobacter</taxon>
    </lineage>
</organism>
<dbReference type="STRING" id="36849.OXPF_01880"/>
<accession>A0A0P8WTU1</accession>
<comment type="caution">
    <text evidence="2">The sequence shown here is derived from an EMBL/GenBank/DDBJ whole genome shotgun (WGS) entry which is preliminary data.</text>
</comment>
<gene>
    <name evidence="2" type="ORF">OXPF_01880</name>
</gene>
<evidence type="ECO:0000313" key="3">
    <source>
        <dbReference type="Proteomes" id="UP000050326"/>
    </source>
</evidence>
<dbReference type="AlphaFoldDB" id="A0A0P8WTU1"/>
<name>A0A0P8WTU1_9CLOT</name>
<keyword evidence="1" id="KW-1133">Transmembrane helix</keyword>
<evidence type="ECO:0008006" key="4">
    <source>
        <dbReference type="Google" id="ProtNLM"/>
    </source>
</evidence>